<sequence>MTTDTFLLAFQCFVTDNGLCPMMISDNARTFKRAEFELQEMWRVLNPADVKNFYSAYSIKWNYIVKRDTWWSGYYEHMVYFVKVAL</sequence>
<dbReference type="Proteomes" id="UP000887159">
    <property type="component" value="Unassembled WGS sequence"/>
</dbReference>
<dbReference type="EMBL" id="BMAU01021381">
    <property type="protein sequence ID" value="GFY27681.1"/>
    <property type="molecule type" value="Genomic_DNA"/>
</dbReference>
<dbReference type="Gene3D" id="3.30.420.10">
    <property type="entry name" value="Ribonuclease H-like superfamily/Ribonuclease H"/>
    <property type="match status" value="1"/>
</dbReference>
<name>A0A8X6W4F7_TRICX</name>
<comment type="caution">
    <text evidence="1">The sequence shown here is derived from an EMBL/GenBank/DDBJ whole genome shotgun (WGS) entry which is preliminary data.</text>
</comment>
<evidence type="ECO:0000313" key="1">
    <source>
        <dbReference type="EMBL" id="GFY27681.1"/>
    </source>
</evidence>
<organism evidence="1 2">
    <name type="scientific">Trichonephila clavipes</name>
    <name type="common">Golden silk orbweaver</name>
    <name type="synonym">Nephila clavipes</name>
    <dbReference type="NCBI Taxonomy" id="2585209"/>
    <lineage>
        <taxon>Eukaryota</taxon>
        <taxon>Metazoa</taxon>
        <taxon>Ecdysozoa</taxon>
        <taxon>Arthropoda</taxon>
        <taxon>Chelicerata</taxon>
        <taxon>Arachnida</taxon>
        <taxon>Araneae</taxon>
        <taxon>Araneomorphae</taxon>
        <taxon>Entelegynae</taxon>
        <taxon>Araneoidea</taxon>
        <taxon>Nephilidae</taxon>
        <taxon>Trichonephila</taxon>
    </lineage>
</organism>
<evidence type="ECO:0000313" key="2">
    <source>
        <dbReference type="Proteomes" id="UP000887159"/>
    </source>
</evidence>
<dbReference type="GO" id="GO:0003676">
    <property type="term" value="F:nucleic acid binding"/>
    <property type="evidence" value="ECO:0007669"/>
    <property type="project" value="InterPro"/>
</dbReference>
<reference evidence="1" key="1">
    <citation type="submission" date="2020-08" db="EMBL/GenBank/DDBJ databases">
        <title>Multicomponent nature underlies the extraordinary mechanical properties of spider dragline silk.</title>
        <authorList>
            <person name="Kono N."/>
            <person name="Nakamura H."/>
            <person name="Mori M."/>
            <person name="Yoshida Y."/>
            <person name="Ohtoshi R."/>
            <person name="Malay A.D."/>
            <person name="Moran D.A.P."/>
            <person name="Tomita M."/>
            <person name="Numata K."/>
            <person name="Arakawa K."/>
        </authorList>
    </citation>
    <scope>NUCLEOTIDE SEQUENCE</scope>
</reference>
<gene>
    <name evidence="1" type="primary">AVEN_208028_1</name>
    <name evidence="1" type="ORF">TNCV_241491</name>
</gene>
<dbReference type="InterPro" id="IPR036397">
    <property type="entry name" value="RNaseH_sf"/>
</dbReference>
<protein>
    <submittedName>
        <fullName evidence="1">Integrase catalytic domain-containing protein</fullName>
    </submittedName>
</protein>
<accession>A0A8X6W4F7</accession>
<dbReference type="AlphaFoldDB" id="A0A8X6W4F7"/>
<proteinExistence type="predicted"/>
<keyword evidence="2" id="KW-1185">Reference proteome</keyword>